<feature type="domain" description="Beta-ketoacyl-[acyl-carrier-protein] synthase III C-terminal" evidence="4">
    <location>
        <begin position="245"/>
        <end position="334"/>
    </location>
</feature>
<evidence type="ECO:0000256" key="2">
    <source>
        <dbReference type="ARBA" id="ARBA00022679"/>
    </source>
</evidence>
<organism evidence="6 7">
    <name type="scientific">Streptomyces luteireticuli</name>
    <dbReference type="NCBI Taxonomy" id="173858"/>
    <lineage>
        <taxon>Bacteria</taxon>
        <taxon>Bacillati</taxon>
        <taxon>Actinomycetota</taxon>
        <taxon>Actinomycetes</taxon>
        <taxon>Kitasatosporales</taxon>
        <taxon>Streptomycetaceae</taxon>
        <taxon>Streptomyces</taxon>
    </lineage>
</organism>
<keyword evidence="3" id="KW-0012">Acyltransferase</keyword>
<dbReference type="PANTHER" id="PTHR34069">
    <property type="entry name" value="3-OXOACYL-[ACYL-CARRIER-PROTEIN] SYNTHASE 3"/>
    <property type="match status" value="1"/>
</dbReference>
<evidence type="ECO:0000313" key="7">
    <source>
        <dbReference type="Proteomes" id="UP001500879"/>
    </source>
</evidence>
<comment type="caution">
    <text evidence="6">The sequence shown here is derived from an EMBL/GenBank/DDBJ whole genome shotgun (WGS) entry which is preliminary data.</text>
</comment>
<keyword evidence="1" id="KW-0963">Cytoplasm</keyword>
<sequence>MTSHSRIGAVAVHLPERRLSVTDIEERTAARNPELDLPRGLIERLTGVRNRHVAPEDWQASDLAVAASLKLFEQVGLRPGDIDLVVFAAASGDVLEPATAHIVAERLGTTCPVFDLKNACTSVLNAIEIGDALIRAGGYRRILVACGEAPTRLLGATVASVREYVESCAALTMSDVGAAMLLEASDEPGVLAHRMGANSRAWRASVTPMTANAEGRLEIGRLTVKPMKMLRSLADTDFSPISKLLAENDLAVDDFDLVCVSQISVPYTRRFCRSLGIPDEKVLIMVGEYGCANAASIPQQLAAAVTSGRLRGGDLVCLIGLGSGLSFGVVVVRW</sequence>
<feature type="domain" description="Beta-ketoacyl-[acyl-carrier-protein] synthase III N-terminal" evidence="5">
    <location>
        <begin position="114"/>
        <end position="198"/>
    </location>
</feature>
<evidence type="ECO:0000313" key="6">
    <source>
        <dbReference type="EMBL" id="GAA0395409.1"/>
    </source>
</evidence>
<evidence type="ECO:0000256" key="3">
    <source>
        <dbReference type="ARBA" id="ARBA00023315"/>
    </source>
</evidence>
<proteinExistence type="predicted"/>
<dbReference type="Gene3D" id="3.40.47.10">
    <property type="match status" value="2"/>
</dbReference>
<keyword evidence="2" id="KW-0808">Transferase</keyword>
<dbReference type="InterPro" id="IPR016039">
    <property type="entry name" value="Thiolase-like"/>
</dbReference>
<name>A0ABN0YH69_9ACTN</name>
<dbReference type="InterPro" id="IPR013751">
    <property type="entry name" value="ACP_syn_III_N"/>
</dbReference>
<protein>
    <submittedName>
        <fullName evidence="6">Ketoacyl-ACP synthase III</fullName>
    </submittedName>
</protein>
<dbReference type="InterPro" id="IPR013747">
    <property type="entry name" value="ACP_syn_III_C"/>
</dbReference>
<evidence type="ECO:0000256" key="1">
    <source>
        <dbReference type="ARBA" id="ARBA00022490"/>
    </source>
</evidence>
<dbReference type="CDD" id="cd00830">
    <property type="entry name" value="KAS_III"/>
    <property type="match status" value="1"/>
</dbReference>
<dbReference type="PANTHER" id="PTHR34069:SF3">
    <property type="entry name" value="ACYL-COA:ACYL-COA ALKYLTRANSFERASE"/>
    <property type="match status" value="1"/>
</dbReference>
<dbReference type="SUPFAM" id="SSF53901">
    <property type="entry name" value="Thiolase-like"/>
    <property type="match status" value="1"/>
</dbReference>
<keyword evidence="7" id="KW-1185">Reference proteome</keyword>
<accession>A0ABN0YH69</accession>
<dbReference type="Pfam" id="PF08541">
    <property type="entry name" value="ACP_syn_III_C"/>
    <property type="match status" value="1"/>
</dbReference>
<reference evidence="6 7" key="1">
    <citation type="journal article" date="2019" name="Int. J. Syst. Evol. Microbiol.">
        <title>The Global Catalogue of Microorganisms (GCM) 10K type strain sequencing project: providing services to taxonomists for standard genome sequencing and annotation.</title>
        <authorList>
            <consortium name="The Broad Institute Genomics Platform"/>
            <consortium name="The Broad Institute Genome Sequencing Center for Infectious Disease"/>
            <person name="Wu L."/>
            <person name="Ma J."/>
        </authorList>
    </citation>
    <scope>NUCLEOTIDE SEQUENCE [LARGE SCALE GENOMIC DNA]</scope>
    <source>
        <strain evidence="6 7">JCM 4788</strain>
    </source>
</reference>
<dbReference type="RefSeq" id="WP_344021337.1">
    <property type="nucleotide sequence ID" value="NZ_BAAABX010000015.1"/>
</dbReference>
<evidence type="ECO:0000259" key="5">
    <source>
        <dbReference type="Pfam" id="PF08545"/>
    </source>
</evidence>
<gene>
    <name evidence="6" type="ORF">GCM10010357_15530</name>
</gene>
<dbReference type="Proteomes" id="UP001500879">
    <property type="component" value="Unassembled WGS sequence"/>
</dbReference>
<dbReference type="Pfam" id="PF08545">
    <property type="entry name" value="ACP_syn_III"/>
    <property type="match status" value="1"/>
</dbReference>
<evidence type="ECO:0000259" key="4">
    <source>
        <dbReference type="Pfam" id="PF08541"/>
    </source>
</evidence>
<dbReference type="EMBL" id="BAAABX010000015">
    <property type="protein sequence ID" value="GAA0395409.1"/>
    <property type="molecule type" value="Genomic_DNA"/>
</dbReference>